<dbReference type="PRINTS" id="PR00181">
    <property type="entry name" value="MALTOSEBP"/>
</dbReference>
<keyword evidence="5" id="KW-0574">Periplasm</keyword>
<comment type="caution">
    <text evidence="6">The sequence shown here is derived from an EMBL/GenBank/DDBJ whole genome shotgun (WGS) entry which is preliminary data.</text>
</comment>
<evidence type="ECO:0000313" key="6">
    <source>
        <dbReference type="EMBL" id="MCM5679845.1"/>
    </source>
</evidence>
<evidence type="ECO:0000256" key="3">
    <source>
        <dbReference type="ARBA" id="ARBA00022597"/>
    </source>
</evidence>
<dbReference type="Gene3D" id="3.40.190.10">
    <property type="entry name" value="Periplasmic binding protein-like II"/>
    <property type="match status" value="2"/>
</dbReference>
<keyword evidence="7" id="KW-1185">Reference proteome</keyword>
<protein>
    <recommendedName>
        <fullName evidence="5">Maltodextrin-binding protein</fullName>
    </recommendedName>
</protein>
<evidence type="ECO:0000256" key="4">
    <source>
        <dbReference type="ARBA" id="ARBA00022729"/>
    </source>
</evidence>
<evidence type="ECO:0000256" key="1">
    <source>
        <dbReference type="ARBA" id="ARBA00008520"/>
    </source>
</evidence>
<organism evidence="6 7">
    <name type="scientific">Caldimonas mangrovi</name>
    <dbReference type="NCBI Taxonomy" id="2944811"/>
    <lineage>
        <taxon>Bacteria</taxon>
        <taxon>Pseudomonadati</taxon>
        <taxon>Pseudomonadota</taxon>
        <taxon>Betaproteobacteria</taxon>
        <taxon>Burkholderiales</taxon>
        <taxon>Sphaerotilaceae</taxon>
        <taxon>Caldimonas</taxon>
    </lineage>
</organism>
<sequence>MSLGAGVANVRAWNKGRLEVWINADKGYAGLQKVGEEYTRKTGVRVEVRHFDNAVDRFEAAMKARQVGEIPDIWIWPHDRLGDWVRQGWVVPLKPSEPVRADIVQVAWDGFMMGGKTWGYPLSVEAVALVYNTELVPVPPKSFEDVLALHDKLKARNIRALGWETGSPYFTWPLMAAGGGYVFQRRIDGTYNPQDTGINHPGAVRGAEYVVKLMSAGVIPQGGLSYQDAEADMQDGRQAMWITGPWAWEGLKQAGIDFSVAPLPSLAGKPARPFVGVLGAMLTAGPNQAIATDFIENHLLQPGGLGQINAAKPIGVPASKRMFWKLYSDPRIRTSMDAIYAGRAMPSNSEMTLFWQHLSTALRDINTGIRSPKDALDAAASQIRGAATAKAAAGGKS</sequence>
<dbReference type="InterPro" id="IPR006059">
    <property type="entry name" value="SBP"/>
</dbReference>
<keyword evidence="2 5" id="KW-0813">Transport</keyword>
<dbReference type="InterPro" id="IPR006060">
    <property type="entry name" value="Maltose/Cyclodextrin-bd"/>
</dbReference>
<dbReference type="EMBL" id="JAMKFE010000005">
    <property type="protein sequence ID" value="MCM5679845.1"/>
    <property type="molecule type" value="Genomic_DNA"/>
</dbReference>
<name>A0ABT0YMA7_9BURK</name>
<comment type="similarity">
    <text evidence="1 5">Belongs to the bacterial solute-binding protein 1 family.</text>
</comment>
<dbReference type="Proteomes" id="UP001165541">
    <property type="component" value="Unassembled WGS sequence"/>
</dbReference>
<keyword evidence="4" id="KW-0732">Signal</keyword>
<evidence type="ECO:0000256" key="2">
    <source>
        <dbReference type="ARBA" id="ARBA00022448"/>
    </source>
</evidence>
<keyword evidence="3 5" id="KW-0762">Sugar transport</keyword>
<dbReference type="PANTHER" id="PTHR30061:SF50">
    <property type="entry name" value="MALTOSE_MALTODEXTRIN-BINDING PERIPLASMIC PROTEIN"/>
    <property type="match status" value="1"/>
</dbReference>
<evidence type="ECO:0000256" key="5">
    <source>
        <dbReference type="RuleBase" id="RU365005"/>
    </source>
</evidence>
<proteinExistence type="inferred from homology"/>
<comment type="subcellular location">
    <subcellularLocation>
        <location evidence="5">Periplasm</location>
    </subcellularLocation>
</comment>
<gene>
    <name evidence="6" type="primary">malE</name>
    <name evidence="6" type="ORF">M8A51_09900</name>
</gene>
<evidence type="ECO:0000313" key="7">
    <source>
        <dbReference type="Proteomes" id="UP001165541"/>
    </source>
</evidence>
<dbReference type="Pfam" id="PF13416">
    <property type="entry name" value="SBP_bac_8"/>
    <property type="match status" value="1"/>
</dbReference>
<accession>A0ABT0YMA7</accession>
<dbReference type="SUPFAM" id="SSF53850">
    <property type="entry name" value="Periplasmic binding protein-like II"/>
    <property type="match status" value="1"/>
</dbReference>
<dbReference type="PANTHER" id="PTHR30061">
    <property type="entry name" value="MALTOSE-BINDING PERIPLASMIC PROTEIN"/>
    <property type="match status" value="1"/>
</dbReference>
<comment type="function">
    <text evidence="5">Part of the ABC transporter complex MalEFGK involved in maltose/maltodextrin import. Binds maltose and higher maltodextrins.</text>
</comment>
<reference evidence="6" key="1">
    <citation type="submission" date="2022-05" db="EMBL/GenBank/DDBJ databases">
        <title>Schlegelella sp. nov., isolated from mangrove soil.</title>
        <authorList>
            <person name="Liu Y."/>
            <person name="Ge X."/>
            <person name="Liu W."/>
        </authorList>
    </citation>
    <scope>NUCLEOTIDE SEQUENCE</scope>
    <source>
        <strain evidence="6">S2-27</strain>
    </source>
</reference>
<dbReference type="NCBIfam" id="NF007011">
    <property type="entry name" value="PRK09474.1"/>
    <property type="match status" value="1"/>
</dbReference>